<keyword evidence="3" id="KW-1185">Reference proteome</keyword>
<evidence type="ECO:0000313" key="3">
    <source>
        <dbReference type="Proteomes" id="UP001315967"/>
    </source>
</evidence>
<feature type="compositionally biased region" description="Pro residues" evidence="1">
    <location>
        <begin position="333"/>
        <end position="353"/>
    </location>
</feature>
<feature type="compositionally biased region" description="Acidic residues" evidence="1">
    <location>
        <begin position="305"/>
        <end position="316"/>
    </location>
</feature>
<dbReference type="EMBL" id="CP102453">
    <property type="protein sequence ID" value="UUX32912.1"/>
    <property type="molecule type" value="Genomic_DNA"/>
</dbReference>
<reference evidence="2 3" key="1">
    <citation type="submission" date="2022-08" db="EMBL/GenBank/DDBJ databases">
        <title>Aerococcaceae sp. nov isolated from spoiled eye mask.</title>
        <authorList>
            <person name="Zhou G."/>
            <person name="Xie X.-B."/>
            <person name="Shi Q.-S."/>
            <person name="Wang Y.-S."/>
            <person name="Wen X."/>
            <person name="Peng H."/>
            <person name="Yang X.-J."/>
            <person name="Tao H.-B."/>
            <person name="Huang X.-M."/>
        </authorList>
    </citation>
    <scope>NUCLEOTIDE SEQUENCE [LARGE SCALE GENOMIC DNA]</scope>
    <source>
        <strain evidence="3">DM20194951</strain>
    </source>
</reference>
<feature type="compositionally biased region" description="Low complexity" evidence="1">
    <location>
        <begin position="319"/>
        <end position="332"/>
    </location>
</feature>
<accession>A0ABY5P2G8</accession>
<gene>
    <name evidence="2" type="ORF">NRE15_08260</name>
</gene>
<evidence type="ECO:0008006" key="4">
    <source>
        <dbReference type="Google" id="ProtNLM"/>
    </source>
</evidence>
<name>A0ABY5P2G8_9LACT</name>
<proteinExistence type="predicted"/>
<evidence type="ECO:0000256" key="1">
    <source>
        <dbReference type="SAM" id="MobiDB-lite"/>
    </source>
</evidence>
<organism evidence="2 3">
    <name type="scientific">Fundicoccus culcitae</name>
    <dbReference type="NCBI Taxonomy" id="2969821"/>
    <lineage>
        <taxon>Bacteria</taxon>
        <taxon>Bacillati</taxon>
        <taxon>Bacillota</taxon>
        <taxon>Bacilli</taxon>
        <taxon>Lactobacillales</taxon>
        <taxon>Aerococcaceae</taxon>
        <taxon>Fundicoccus</taxon>
    </lineage>
</organism>
<evidence type="ECO:0000313" key="2">
    <source>
        <dbReference type="EMBL" id="UUX32912.1"/>
    </source>
</evidence>
<dbReference type="Proteomes" id="UP001315967">
    <property type="component" value="Chromosome"/>
</dbReference>
<feature type="region of interest" description="Disordered" evidence="1">
    <location>
        <begin position="305"/>
        <end position="377"/>
    </location>
</feature>
<dbReference type="RefSeq" id="WP_313792415.1">
    <property type="nucleotide sequence ID" value="NZ_CP102453.1"/>
</dbReference>
<feature type="compositionally biased region" description="Acidic residues" evidence="1">
    <location>
        <begin position="361"/>
        <end position="371"/>
    </location>
</feature>
<protein>
    <recommendedName>
        <fullName evidence="4">MapZ extracellular domain-containing protein</fullName>
    </recommendedName>
</protein>
<sequence>MNNAVKGLVLAALVVVLVLVLRFYSFRESQTIAEQPVFTESSIQTNEPNLSELYQDENARDFLRTDITLEEIDAIEAEIVAADASQYEEEIAIIRNKFEAQTAVNDLFEGEEKAINGDQVIENLPLKENLTLKQIEEIIAEYYFDGTDETQNASLNFWQVSIVSAQEEASSADVAELDAFEQTINRLLDYVNNRIEQYQQAVDALKDVNAITIEDGQIGVIGQTMRNFEMLLEKVEEESYHTKLEEDATTYVDRFIDEISVLIAEIPGYYDLVLVALEPSELLTQALIANQDQFELASLEEEETTEIEVASSEEEVYLPPVYSEPEYSWSEPYYPPVSEPPYSEPPYSEPPASEPQYSEPPIDESPSEDLPETNTGE</sequence>